<keyword evidence="3" id="KW-1185">Reference proteome</keyword>
<name>A0A2T5UTZ9_9HYPH</name>
<dbReference type="AlphaFoldDB" id="A0A2T5UTZ9"/>
<protein>
    <submittedName>
        <fullName evidence="2">Acyl dehydratase</fullName>
    </submittedName>
</protein>
<dbReference type="Pfam" id="PF01575">
    <property type="entry name" value="MaoC_dehydratas"/>
    <property type="match status" value="1"/>
</dbReference>
<dbReference type="Proteomes" id="UP000244081">
    <property type="component" value="Unassembled WGS sequence"/>
</dbReference>
<dbReference type="Gene3D" id="3.10.129.10">
    <property type="entry name" value="Hotdog Thioesterase"/>
    <property type="match status" value="1"/>
</dbReference>
<dbReference type="RefSeq" id="WP_107991839.1">
    <property type="nucleotide sequence ID" value="NZ_QAYG01000013.1"/>
</dbReference>
<sequence>MKFFEDIEIGVEEHLGAYTFTAEEIKAFAAKFDPQPFHMDEEAARQSSFGGLCASGWHTAAIWMKVMIAYRKRQMEETTENGDNGHRGPSPGFEDMKWLKPVYAGDTVSYTAKVVSKRPLATRAGWGLVSHDSAGVNQHGETVFSFRSHVLVGCRSAVAAG</sequence>
<dbReference type="InterPro" id="IPR052342">
    <property type="entry name" value="MCH/BMMD"/>
</dbReference>
<gene>
    <name evidence="2" type="ORF">C8N35_1133</name>
</gene>
<dbReference type="CDD" id="cd03454">
    <property type="entry name" value="YdeM"/>
    <property type="match status" value="1"/>
</dbReference>
<organism evidence="2 3">
    <name type="scientific">Breoghania corrubedonensis</name>
    <dbReference type="NCBI Taxonomy" id="665038"/>
    <lineage>
        <taxon>Bacteria</taxon>
        <taxon>Pseudomonadati</taxon>
        <taxon>Pseudomonadota</taxon>
        <taxon>Alphaproteobacteria</taxon>
        <taxon>Hyphomicrobiales</taxon>
        <taxon>Stappiaceae</taxon>
        <taxon>Breoghania</taxon>
    </lineage>
</organism>
<comment type="caution">
    <text evidence="2">The sequence shown here is derived from an EMBL/GenBank/DDBJ whole genome shotgun (WGS) entry which is preliminary data.</text>
</comment>
<accession>A0A2T5UTZ9</accession>
<feature type="domain" description="MaoC-like" evidence="1">
    <location>
        <begin position="18"/>
        <end position="121"/>
    </location>
</feature>
<reference evidence="2 3" key="1">
    <citation type="submission" date="2018-04" db="EMBL/GenBank/DDBJ databases">
        <title>Genomic Encyclopedia of Archaeal and Bacterial Type Strains, Phase II (KMG-II): from individual species to whole genera.</title>
        <authorList>
            <person name="Goeker M."/>
        </authorList>
    </citation>
    <scope>NUCLEOTIDE SEQUENCE [LARGE SCALE GENOMIC DNA]</scope>
    <source>
        <strain evidence="2 3">DSM 23382</strain>
    </source>
</reference>
<dbReference type="InterPro" id="IPR002539">
    <property type="entry name" value="MaoC-like_dom"/>
</dbReference>
<proteinExistence type="predicted"/>
<dbReference type="PANTHER" id="PTHR43664:SF1">
    <property type="entry name" value="BETA-METHYLMALYL-COA DEHYDRATASE"/>
    <property type="match status" value="1"/>
</dbReference>
<dbReference type="OrthoDB" id="9797938at2"/>
<dbReference type="PANTHER" id="PTHR43664">
    <property type="entry name" value="MONOAMINE OXIDASE-RELATED"/>
    <property type="match status" value="1"/>
</dbReference>
<evidence type="ECO:0000313" key="3">
    <source>
        <dbReference type="Proteomes" id="UP000244081"/>
    </source>
</evidence>
<evidence type="ECO:0000313" key="2">
    <source>
        <dbReference type="EMBL" id="PTW54963.1"/>
    </source>
</evidence>
<dbReference type="SUPFAM" id="SSF54637">
    <property type="entry name" value="Thioesterase/thiol ester dehydrase-isomerase"/>
    <property type="match status" value="1"/>
</dbReference>
<dbReference type="EMBL" id="QAYG01000013">
    <property type="protein sequence ID" value="PTW54963.1"/>
    <property type="molecule type" value="Genomic_DNA"/>
</dbReference>
<evidence type="ECO:0000259" key="1">
    <source>
        <dbReference type="Pfam" id="PF01575"/>
    </source>
</evidence>
<dbReference type="InterPro" id="IPR029069">
    <property type="entry name" value="HotDog_dom_sf"/>
</dbReference>